<dbReference type="GO" id="GO:0008360">
    <property type="term" value="P:regulation of cell shape"/>
    <property type="evidence" value="ECO:0007669"/>
    <property type="project" value="UniProtKB-KW"/>
</dbReference>
<evidence type="ECO:0000256" key="5">
    <source>
        <dbReference type="ARBA" id="ARBA00022645"/>
    </source>
</evidence>
<keyword evidence="5" id="KW-0121">Carboxypeptidase</keyword>
<protein>
    <submittedName>
        <fullName evidence="20">Penicillin-binding protein</fullName>
    </submittedName>
</protein>
<keyword evidence="14" id="KW-0961">Cell wall biogenesis/degradation</keyword>
<dbReference type="EMBL" id="MATO01000015">
    <property type="protein sequence ID" value="OCS92588.1"/>
    <property type="molecule type" value="Genomic_DNA"/>
</dbReference>
<evidence type="ECO:0000256" key="1">
    <source>
        <dbReference type="ARBA" id="ARBA00004236"/>
    </source>
</evidence>
<evidence type="ECO:0000256" key="10">
    <source>
        <dbReference type="ARBA" id="ARBA00022960"/>
    </source>
</evidence>
<evidence type="ECO:0000259" key="18">
    <source>
        <dbReference type="Pfam" id="PF00905"/>
    </source>
</evidence>
<dbReference type="GO" id="GO:0008955">
    <property type="term" value="F:peptidoglycan glycosyltransferase activity"/>
    <property type="evidence" value="ECO:0007669"/>
    <property type="project" value="UniProtKB-EC"/>
</dbReference>
<dbReference type="GO" id="GO:0005886">
    <property type="term" value="C:plasma membrane"/>
    <property type="evidence" value="ECO:0007669"/>
    <property type="project" value="UniProtKB-SubCell"/>
</dbReference>
<dbReference type="InterPro" id="IPR012338">
    <property type="entry name" value="Beta-lactam/transpept-like"/>
</dbReference>
<keyword evidence="17" id="KW-1133">Transmembrane helix</keyword>
<comment type="catalytic activity">
    <reaction evidence="15">
        <text>Preferential cleavage: (Ac)2-L-Lys-D-Ala-|-D-Ala. Also transpeptidation of peptidyl-alanyl moieties that are N-acyl substituents of D-alanine.</text>
        <dbReference type="EC" id="3.4.16.4"/>
    </reaction>
</comment>
<dbReference type="InterPro" id="IPR050396">
    <property type="entry name" value="Glycosyltr_51/Transpeptidase"/>
</dbReference>
<comment type="similarity">
    <text evidence="3">In the N-terminal section; belongs to the glycosyltransferase 51 family.</text>
</comment>
<dbReference type="OrthoDB" id="9766909at2"/>
<keyword evidence="10" id="KW-0133">Cell shape</keyword>
<dbReference type="GO" id="GO:0009252">
    <property type="term" value="P:peptidoglycan biosynthetic process"/>
    <property type="evidence" value="ECO:0007669"/>
    <property type="project" value="UniProtKB-KW"/>
</dbReference>
<dbReference type="PANTHER" id="PTHR32282:SF11">
    <property type="entry name" value="PENICILLIN-BINDING PROTEIN 1B"/>
    <property type="match status" value="1"/>
</dbReference>
<evidence type="ECO:0000256" key="13">
    <source>
        <dbReference type="ARBA" id="ARBA00023268"/>
    </source>
</evidence>
<keyword evidence="11" id="KW-0573">Peptidoglycan synthesis</keyword>
<dbReference type="SUPFAM" id="SSF56601">
    <property type="entry name" value="beta-lactamase/transpeptidase-like"/>
    <property type="match status" value="1"/>
</dbReference>
<comment type="catalytic activity">
    <reaction evidence="16">
        <text>[GlcNAc-(1-&gt;4)-Mur2Ac(oyl-L-Ala-gamma-D-Glu-L-Lys-D-Ala-D-Ala)](n)-di-trans,octa-cis-undecaprenyl diphosphate + beta-D-GlcNAc-(1-&gt;4)-Mur2Ac(oyl-L-Ala-gamma-D-Glu-L-Lys-D-Ala-D-Ala)-di-trans,octa-cis-undecaprenyl diphosphate = [GlcNAc-(1-&gt;4)-Mur2Ac(oyl-L-Ala-gamma-D-Glu-L-Lys-D-Ala-D-Ala)](n+1)-di-trans,octa-cis-undecaprenyl diphosphate + di-trans,octa-cis-undecaprenyl diphosphate + H(+)</text>
        <dbReference type="Rhea" id="RHEA:23708"/>
        <dbReference type="Rhea" id="RHEA-COMP:9602"/>
        <dbReference type="Rhea" id="RHEA-COMP:9603"/>
        <dbReference type="ChEBI" id="CHEBI:15378"/>
        <dbReference type="ChEBI" id="CHEBI:58405"/>
        <dbReference type="ChEBI" id="CHEBI:60033"/>
        <dbReference type="ChEBI" id="CHEBI:78435"/>
        <dbReference type="EC" id="2.4.99.28"/>
    </reaction>
</comment>
<dbReference type="Gene3D" id="1.10.3810.10">
    <property type="entry name" value="Biosynthetic peptidoglycan transglycosylase-like"/>
    <property type="match status" value="1"/>
</dbReference>
<dbReference type="FunFam" id="1.10.3810.10:FF:000001">
    <property type="entry name" value="Penicillin-binding protein 1A"/>
    <property type="match status" value="1"/>
</dbReference>
<evidence type="ECO:0000256" key="2">
    <source>
        <dbReference type="ARBA" id="ARBA00007090"/>
    </source>
</evidence>
<gene>
    <name evidence="20" type="ORF">A6K76_06815</name>
</gene>
<dbReference type="InterPro" id="IPR036950">
    <property type="entry name" value="PBP_transglycosylase"/>
</dbReference>
<dbReference type="Gene3D" id="3.40.710.10">
    <property type="entry name" value="DD-peptidase/beta-lactamase superfamily"/>
    <property type="match status" value="1"/>
</dbReference>
<dbReference type="GO" id="GO:0030288">
    <property type="term" value="C:outer membrane-bounded periplasmic space"/>
    <property type="evidence" value="ECO:0007669"/>
    <property type="project" value="TreeGrafter"/>
</dbReference>
<dbReference type="GO" id="GO:0009002">
    <property type="term" value="F:serine-type D-Ala-D-Ala carboxypeptidase activity"/>
    <property type="evidence" value="ECO:0007669"/>
    <property type="project" value="UniProtKB-EC"/>
</dbReference>
<keyword evidence="13" id="KW-0511">Multifunctional enzyme</keyword>
<evidence type="ECO:0000256" key="3">
    <source>
        <dbReference type="ARBA" id="ARBA00007739"/>
    </source>
</evidence>
<evidence type="ECO:0000313" key="21">
    <source>
        <dbReference type="Proteomes" id="UP000093482"/>
    </source>
</evidence>
<sequence length="616" mass="69537">MRNSFGFLMIILAIPGLLVIGTMLFKEVQFAGAQQASIEDKIVMPEVETPLPVVMTDRDGTVFSEEYVNFYEPYALDDIPFFMQQLFLMNEDEEFYNHVGFDVSAITRAFLTNAQSSDVQQGGSTITQQLVRMRYLTTEKSYERKITELFYAYELEKMHEKDEILQMYLNEMYFSNLVYGVGGAAKYYFQKDLPQLTKAEMAFIAAIPNNPTMYNPLKNFDATKKRQELLLDGLVRTEIITAAEAEAIKAETIALNVKEKTQQHPMYATYVLEEFKWLVAETEGFDKQLDSAQGDAKKEVEQKLDARVTELLQSGVIIHTALDQARHAQDVAKMDAVLARHGDLQGAGVLVDNVKREIVSLYGGKNYKKYDFNRAYQAVRQPGSAFKPLAVYAPYIQETGAYANQTISAKPICVGTFCPDNYGGEVYGNTSMKNAFRWSYNTAALRLFYNIGVDTAFNYLHQFNFQSLVEEDENYAASLGGLTYGVTPLEMADAYASFSDGSYVRAHAIRSVKNKDGDMLYEWPQQKQQIWSPHTASQIRSMLADVVVNGTGEGAYATDGYIGVKTGTTNNWNDYWLAGLSTNYSASIWIGYDKPASMQRIEKSKIHHQLFNILIN</sequence>
<name>A0A1C0YZF0_9BACL</name>
<proteinExistence type="inferred from homology"/>
<accession>A0A1C0YZF0</accession>
<dbReference type="Proteomes" id="UP000093482">
    <property type="component" value="Unassembled WGS sequence"/>
</dbReference>
<evidence type="ECO:0000259" key="19">
    <source>
        <dbReference type="Pfam" id="PF00912"/>
    </source>
</evidence>
<evidence type="ECO:0000256" key="15">
    <source>
        <dbReference type="ARBA" id="ARBA00034000"/>
    </source>
</evidence>
<evidence type="ECO:0000313" key="20">
    <source>
        <dbReference type="EMBL" id="OCS92588.1"/>
    </source>
</evidence>
<keyword evidence="4" id="KW-1003">Cell membrane</keyword>
<dbReference type="PANTHER" id="PTHR32282">
    <property type="entry name" value="BINDING PROTEIN TRANSPEPTIDASE, PUTATIVE-RELATED"/>
    <property type="match status" value="1"/>
</dbReference>
<evidence type="ECO:0000256" key="8">
    <source>
        <dbReference type="ARBA" id="ARBA00022679"/>
    </source>
</evidence>
<feature type="domain" description="Penicillin-binding protein transpeptidase" evidence="18">
    <location>
        <begin position="346"/>
        <end position="593"/>
    </location>
</feature>
<dbReference type="Pfam" id="PF00912">
    <property type="entry name" value="Transgly"/>
    <property type="match status" value="1"/>
</dbReference>
<comment type="similarity">
    <text evidence="2">In the C-terminal section; belongs to the transpeptidase family.</text>
</comment>
<dbReference type="InterPro" id="IPR001264">
    <property type="entry name" value="Glyco_trans_51"/>
</dbReference>
<comment type="caution">
    <text evidence="20">The sequence shown here is derived from an EMBL/GenBank/DDBJ whole genome shotgun (WGS) entry which is preliminary data.</text>
</comment>
<keyword evidence="21" id="KW-1185">Reference proteome</keyword>
<dbReference type="InterPro" id="IPR023346">
    <property type="entry name" value="Lysozyme-like_dom_sf"/>
</dbReference>
<dbReference type="SUPFAM" id="SSF53955">
    <property type="entry name" value="Lysozyme-like"/>
    <property type="match status" value="1"/>
</dbReference>
<keyword evidence="9" id="KW-0378">Hydrolase</keyword>
<evidence type="ECO:0000256" key="7">
    <source>
        <dbReference type="ARBA" id="ARBA00022676"/>
    </source>
</evidence>
<evidence type="ECO:0000256" key="6">
    <source>
        <dbReference type="ARBA" id="ARBA00022670"/>
    </source>
</evidence>
<dbReference type="GO" id="GO:0006508">
    <property type="term" value="P:proteolysis"/>
    <property type="evidence" value="ECO:0007669"/>
    <property type="project" value="UniProtKB-KW"/>
</dbReference>
<evidence type="ECO:0000256" key="16">
    <source>
        <dbReference type="ARBA" id="ARBA00049902"/>
    </source>
</evidence>
<keyword evidence="7" id="KW-0328">Glycosyltransferase</keyword>
<dbReference type="Pfam" id="PF00905">
    <property type="entry name" value="Transpeptidase"/>
    <property type="match status" value="1"/>
</dbReference>
<evidence type="ECO:0000256" key="4">
    <source>
        <dbReference type="ARBA" id="ARBA00022475"/>
    </source>
</evidence>
<evidence type="ECO:0000256" key="12">
    <source>
        <dbReference type="ARBA" id="ARBA00023136"/>
    </source>
</evidence>
<comment type="subcellular location">
    <subcellularLocation>
        <location evidence="1">Cell membrane</location>
    </subcellularLocation>
</comment>
<feature type="transmembrane region" description="Helical" evidence="17">
    <location>
        <begin position="7"/>
        <end position="25"/>
    </location>
</feature>
<dbReference type="AlphaFoldDB" id="A0A1C0YZF0"/>
<dbReference type="GO" id="GO:0008658">
    <property type="term" value="F:penicillin binding"/>
    <property type="evidence" value="ECO:0007669"/>
    <property type="project" value="InterPro"/>
</dbReference>
<evidence type="ECO:0000256" key="14">
    <source>
        <dbReference type="ARBA" id="ARBA00023316"/>
    </source>
</evidence>
<dbReference type="InterPro" id="IPR001460">
    <property type="entry name" value="PCN-bd_Tpept"/>
</dbReference>
<dbReference type="GO" id="GO:0071555">
    <property type="term" value="P:cell wall organization"/>
    <property type="evidence" value="ECO:0007669"/>
    <property type="project" value="UniProtKB-KW"/>
</dbReference>
<evidence type="ECO:0000256" key="11">
    <source>
        <dbReference type="ARBA" id="ARBA00022984"/>
    </source>
</evidence>
<reference evidence="20 21" key="1">
    <citation type="submission" date="2016-07" db="EMBL/GenBank/DDBJ databases">
        <title>Caryophanon latum genome sequencing.</title>
        <authorList>
            <person name="Verma A."/>
            <person name="Pal Y."/>
            <person name="Krishnamurthi S."/>
        </authorList>
    </citation>
    <scope>NUCLEOTIDE SEQUENCE [LARGE SCALE GENOMIC DNA]</scope>
    <source>
        <strain evidence="20 21">DSM 14151</strain>
    </source>
</reference>
<evidence type="ECO:0000256" key="9">
    <source>
        <dbReference type="ARBA" id="ARBA00022801"/>
    </source>
</evidence>
<keyword evidence="17" id="KW-0812">Transmembrane</keyword>
<organism evidence="20 21">
    <name type="scientific">Caryophanon latum</name>
    <dbReference type="NCBI Taxonomy" id="33977"/>
    <lineage>
        <taxon>Bacteria</taxon>
        <taxon>Bacillati</taxon>
        <taxon>Bacillota</taxon>
        <taxon>Bacilli</taxon>
        <taxon>Bacillales</taxon>
        <taxon>Caryophanaceae</taxon>
        <taxon>Caryophanon</taxon>
    </lineage>
</organism>
<keyword evidence="6" id="KW-0645">Protease</keyword>
<feature type="domain" description="Glycosyl transferase family 51" evidence="19">
    <location>
        <begin position="72"/>
        <end position="233"/>
    </location>
</feature>
<keyword evidence="8" id="KW-0808">Transferase</keyword>
<evidence type="ECO:0000256" key="17">
    <source>
        <dbReference type="SAM" id="Phobius"/>
    </source>
</evidence>
<dbReference type="RefSeq" id="WP_066462494.1">
    <property type="nucleotide sequence ID" value="NZ_MATO01000015.1"/>
</dbReference>
<keyword evidence="12 17" id="KW-0472">Membrane</keyword>